<evidence type="ECO:0000313" key="1">
    <source>
        <dbReference type="EMBL" id="JAH39566.1"/>
    </source>
</evidence>
<dbReference type="EMBL" id="GBXM01069011">
    <property type="protein sequence ID" value="JAH39566.1"/>
    <property type="molecule type" value="Transcribed_RNA"/>
</dbReference>
<proteinExistence type="predicted"/>
<protein>
    <submittedName>
        <fullName evidence="1">Uncharacterized protein</fullName>
    </submittedName>
</protein>
<reference evidence="1" key="2">
    <citation type="journal article" date="2015" name="Fish Shellfish Immunol.">
        <title>Early steps in the European eel (Anguilla anguilla)-Vibrio vulnificus interaction in the gills: Role of the RtxA13 toxin.</title>
        <authorList>
            <person name="Callol A."/>
            <person name="Pajuelo D."/>
            <person name="Ebbesson L."/>
            <person name="Teles M."/>
            <person name="MacKenzie S."/>
            <person name="Amaro C."/>
        </authorList>
    </citation>
    <scope>NUCLEOTIDE SEQUENCE</scope>
</reference>
<accession>A0A0E9SE47</accession>
<name>A0A0E9SE47_ANGAN</name>
<dbReference type="AlphaFoldDB" id="A0A0E9SE47"/>
<sequence length="28" mass="3358">MITGQVKQISHTLRHTKTYKNTIYTHQE</sequence>
<reference evidence="1" key="1">
    <citation type="submission" date="2014-11" db="EMBL/GenBank/DDBJ databases">
        <authorList>
            <person name="Amaro Gonzalez C."/>
        </authorList>
    </citation>
    <scope>NUCLEOTIDE SEQUENCE</scope>
</reference>
<organism evidence="1">
    <name type="scientific">Anguilla anguilla</name>
    <name type="common">European freshwater eel</name>
    <name type="synonym">Muraena anguilla</name>
    <dbReference type="NCBI Taxonomy" id="7936"/>
    <lineage>
        <taxon>Eukaryota</taxon>
        <taxon>Metazoa</taxon>
        <taxon>Chordata</taxon>
        <taxon>Craniata</taxon>
        <taxon>Vertebrata</taxon>
        <taxon>Euteleostomi</taxon>
        <taxon>Actinopterygii</taxon>
        <taxon>Neopterygii</taxon>
        <taxon>Teleostei</taxon>
        <taxon>Anguilliformes</taxon>
        <taxon>Anguillidae</taxon>
        <taxon>Anguilla</taxon>
    </lineage>
</organism>